<sequence length="409" mass="46455">MHDKTSLHKILKLMKSHFYSCGIVLKSISAIVNFAFMMLRRDNTLRPPLRITELLQLTHLGIPLEHITWPRVTMTSDQWICIRHCLMGSNLENVTVITVLNPHHTLPQTWKAVADCAQMNPSKPIIAVKAGSTFQIYDLGTRKCLHRCCLTYTIHFWTWVNSTTIVVVSDTSVYHWYLDDHNSHPVKIFCRDSRMKNAQLVHYVSDSKMKWFALSGLIAEDNHVIGITQIFSVDHNLCQNIEAHCVCFTSYQFKGNAQPSCVLIAATRNANMHGKLHVVELGPHLSGNLAYTSHTGSIEFSNEWCRYDFPSSIQVSSKLGLVYIVTKYGVMHLCDMETCTTLCSVNLCTDVIFSTAFNKETEGIIAISRNGQVLSVELKKEQLVKYVWEVSKRLHIAERLSLVLDVDQT</sequence>
<dbReference type="GO" id="GO:0032051">
    <property type="term" value="F:clathrin light chain binding"/>
    <property type="evidence" value="ECO:0007669"/>
    <property type="project" value="TreeGrafter"/>
</dbReference>
<feature type="transmembrane region" description="Helical" evidence="1">
    <location>
        <begin position="21"/>
        <end position="39"/>
    </location>
</feature>
<dbReference type="Gene3D" id="2.130.10.110">
    <property type="entry name" value="Clathrin heavy-chain terminal domain"/>
    <property type="match status" value="1"/>
</dbReference>
<keyword evidence="3" id="KW-1185">Reference proteome</keyword>
<dbReference type="GO" id="GO:0030132">
    <property type="term" value="C:clathrin coat of coated pit"/>
    <property type="evidence" value="ECO:0007669"/>
    <property type="project" value="InterPro"/>
</dbReference>
<evidence type="ECO:0000256" key="1">
    <source>
        <dbReference type="SAM" id="Phobius"/>
    </source>
</evidence>
<accession>A0A8X6H347</accession>
<name>A0A8X6H347_TRICU</name>
<dbReference type="GO" id="GO:0030130">
    <property type="term" value="C:clathrin coat of trans-Golgi network vesicle"/>
    <property type="evidence" value="ECO:0007669"/>
    <property type="project" value="InterPro"/>
</dbReference>
<dbReference type="SUPFAM" id="SSF50989">
    <property type="entry name" value="Clathrin heavy-chain terminal domain"/>
    <property type="match status" value="1"/>
</dbReference>
<protein>
    <submittedName>
        <fullName evidence="2">Clathrin heavy chain</fullName>
    </submittedName>
</protein>
<dbReference type="GO" id="GO:0071439">
    <property type="term" value="C:clathrin complex"/>
    <property type="evidence" value="ECO:0007669"/>
    <property type="project" value="TreeGrafter"/>
</dbReference>
<evidence type="ECO:0000313" key="3">
    <source>
        <dbReference type="Proteomes" id="UP000887116"/>
    </source>
</evidence>
<dbReference type="Proteomes" id="UP000887116">
    <property type="component" value="Unassembled WGS sequence"/>
</dbReference>
<keyword evidence="1" id="KW-0472">Membrane</keyword>
<dbReference type="GO" id="GO:0005198">
    <property type="term" value="F:structural molecule activity"/>
    <property type="evidence" value="ECO:0007669"/>
    <property type="project" value="InterPro"/>
</dbReference>
<dbReference type="GO" id="GO:0006886">
    <property type="term" value="P:intracellular protein transport"/>
    <property type="evidence" value="ECO:0007669"/>
    <property type="project" value="InterPro"/>
</dbReference>
<reference evidence="2" key="1">
    <citation type="submission" date="2020-07" db="EMBL/GenBank/DDBJ databases">
        <title>Multicomponent nature underlies the extraordinary mechanical properties of spider dragline silk.</title>
        <authorList>
            <person name="Kono N."/>
            <person name="Nakamura H."/>
            <person name="Mori M."/>
            <person name="Yoshida Y."/>
            <person name="Ohtoshi R."/>
            <person name="Malay A.D."/>
            <person name="Moran D.A.P."/>
            <person name="Tomita M."/>
            <person name="Numata K."/>
            <person name="Arakawa K."/>
        </authorList>
    </citation>
    <scope>NUCLEOTIDE SEQUENCE</scope>
</reference>
<dbReference type="EMBL" id="BMAO01017440">
    <property type="protein sequence ID" value="GFR15674.1"/>
    <property type="molecule type" value="Genomic_DNA"/>
</dbReference>
<organism evidence="2 3">
    <name type="scientific">Trichonephila clavata</name>
    <name type="common">Joro spider</name>
    <name type="synonym">Nephila clavata</name>
    <dbReference type="NCBI Taxonomy" id="2740835"/>
    <lineage>
        <taxon>Eukaryota</taxon>
        <taxon>Metazoa</taxon>
        <taxon>Ecdysozoa</taxon>
        <taxon>Arthropoda</taxon>
        <taxon>Chelicerata</taxon>
        <taxon>Arachnida</taxon>
        <taxon>Araneae</taxon>
        <taxon>Araneomorphae</taxon>
        <taxon>Entelegynae</taxon>
        <taxon>Araneoidea</taxon>
        <taxon>Nephilidae</taxon>
        <taxon>Trichonephila</taxon>
    </lineage>
</organism>
<dbReference type="GO" id="GO:0006898">
    <property type="term" value="P:receptor-mediated endocytosis"/>
    <property type="evidence" value="ECO:0007669"/>
    <property type="project" value="TreeGrafter"/>
</dbReference>
<dbReference type="PANTHER" id="PTHR10292">
    <property type="entry name" value="CLATHRIN HEAVY CHAIN RELATED"/>
    <property type="match status" value="1"/>
</dbReference>
<comment type="caution">
    <text evidence="2">The sequence shown here is derived from an EMBL/GenBank/DDBJ whole genome shotgun (WGS) entry which is preliminary data.</text>
</comment>
<keyword evidence="1" id="KW-1133">Transmembrane helix</keyword>
<keyword evidence="1" id="KW-0812">Transmembrane</keyword>
<proteinExistence type="predicted"/>
<dbReference type="PANTHER" id="PTHR10292:SF1">
    <property type="entry name" value="CLATHRIN HEAVY CHAIN"/>
    <property type="match status" value="1"/>
</dbReference>
<dbReference type="OrthoDB" id="2113814at2759"/>
<dbReference type="AlphaFoldDB" id="A0A8X6H347"/>
<evidence type="ECO:0000313" key="2">
    <source>
        <dbReference type="EMBL" id="GFR15674.1"/>
    </source>
</evidence>
<gene>
    <name evidence="2" type="primary">chcA</name>
    <name evidence="2" type="ORF">TNCT_203221</name>
</gene>
<dbReference type="InterPro" id="IPR016025">
    <property type="entry name" value="Clathrin_H-chain_N"/>
</dbReference>